<dbReference type="CDD" id="cd07521">
    <property type="entry name" value="HAD_FCP1-like"/>
    <property type="match status" value="1"/>
</dbReference>
<keyword evidence="1" id="KW-0378">Hydrolase</keyword>
<accession>A0A0M0J657</accession>
<gene>
    <name evidence="7" type="ORF">Ctob_004870</name>
</gene>
<evidence type="ECO:0000256" key="4">
    <source>
        <dbReference type="ARBA" id="ARBA00038355"/>
    </source>
</evidence>
<proteinExistence type="inferred from homology"/>
<dbReference type="Gene3D" id="3.40.50.1000">
    <property type="entry name" value="HAD superfamily/HAD-like"/>
    <property type="match status" value="1"/>
</dbReference>
<dbReference type="FunFam" id="3.40.50.1000:FF:000015">
    <property type="entry name" value="CTD small phosphatase-like protein 2"/>
    <property type="match status" value="1"/>
</dbReference>
<keyword evidence="8" id="KW-1185">Reference proteome</keyword>
<sequence>MPQITWGKAGEGTWQKVGDACNVCGPDGCDHTHMPTGLEQSLEEMEFARSACSAAQAGDLEKLRRCLERNPAAVYHDGGNGRTGYTPLHYAARSGSTDCVSLLLRSSAPVLARTTGGATPLMRAATAGHAAVCTLLLRAGSEALAFDSDGETPLHKAAAAQQPEAFKVLLKACPDAAEMLNRRGKRPWDLLALDVAAAAVLVAPAPASATPEAVVAESPGGELEFDPYAFIRTLPPCPRLTRPVCLPKKTRGTPPISLVLDLDETLLHSSIVPLPTYDIVFPVHFNNFNYQVYVRKRPHMDFFMERVSKLFEIIVFTASQKVYADKLLSIIDPQRKWIKHRVFRDSCVLVEGNYLKDLQILGRDLTKAAIVDNSPQAFGFQLDNGIPIESWFDDQSDTELLKLLPFLEKMAEVEDVRPGIREHFGLHELVYGRS</sequence>
<comment type="similarity">
    <text evidence="4">Belongs to the CTDSPL2 family.</text>
</comment>
<dbReference type="InterPro" id="IPR036770">
    <property type="entry name" value="Ankyrin_rpt-contain_sf"/>
</dbReference>
<reference evidence="8" key="1">
    <citation type="journal article" date="2015" name="PLoS Genet.">
        <title>Genome Sequence and Transcriptome Analyses of Chrysochromulina tobin: Metabolic Tools for Enhanced Algal Fitness in the Prominent Order Prymnesiales (Haptophyceae).</title>
        <authorList>
            <person name="Hovde B.T."/>
            <person name="Deodato C.R."/>
            <person name="Hunsperger H.M."/>
            <person name="Ryken S.A."/>
            <person name="Yost W."/>
            <person name="Jha R.K."/>
            <person name="Patterson J."/>
            <person name="Monnat R.J. Jr."/>
            <person name="Barlow S.B."/>
            <person name="Starkenburg S.R."/>
            <person name="Cattolico R.A."/>
        </authorList>
    </citation>
    <scope>NUCLEOTIDE SEQUENCE</scope>
    <source>
        <strain evidence="8">CCMP291</strain>
    </source>
</reference>
<organism evidence="7 8">
    <name type="scientific">Chrysochromulina tobinii</name>
    <dbReference type="NCBI Taxonomy" id="1460289"/>
    <lineage>
        <taxon>Eukaryota</taxon>
        <taxon>Haptista</taxon>
        <taxon>Haptophyta</taxon>
        <taxon>Prymnesiophyceae</taxon>
        <taxon>Prymnesiales</taxon>
        <taxon>Chrysochromulinaceae</taxon>
        <taxon>Chrysochromulina</taxon>
    </lineage>
</organism>
<evidence type="ECO:0000313" key="8">
    <source>
        <dbReference type="Proteomes" id="UP000037460"/>
    </source>
</evidence>
<dbReference type="SUPFAM" id="SSF48403">
    <property type="entry name" value="Ankyrin repeat"/>
    <property type="match status" value="1"/>
</dbReference>
<dbReference type="PANTHER" id="PTHR12210">
    <property type="entry name" value="DULLARD PROTEIN PHOSPHATASE"/>
    <property type="match status" value="1"/>
</dbReference>
<dbReference type="EMBL" id="JWZX01003332">
    <property type="protein sequence ID" value="KOO21817.1"/>
    <property type="molecule type" value="Genomic_DNA"/>
</dbReference>
<dbReference type="InterPro" id="IPR002110">
    <property type="entry name" value="Ankyrin_rpt"/>
</dbReference>
<dbReference type="Proteomes" id="UP000037460">
    <property type="component" value="Unassembled WGS sequence"/>
</dbReference>
<dbReference type="Pfam" id="PF12796">
    <property type="entry name" value="Ank_2"/>
    <property type="match status" value="1"/>
</dbReference>
<dbReference type="GO" id="GO:0004721">
    <property type="term" value="F:phosphoprotein phosphatase activity"/>
    <property type="evidence" value="ECO:0007669"/>
    <property type="project" value="UniProtKB-KW"/>
</dbReference>
<comment type="caution">
    <text evidence="7">The sequence shown here is derived from an EMBL/GenBank/DDBJ whole genome shotgun (WGS) entry which is preliminary data.</text>
</comment>
<dbReference type="OrthoDB" id="277011at2759"/>
<dbReference type="InterPro" id="IPR050365">
    <property type="entry name" value="TIM50"/>
</dbReference>
<evidence type="ECO:0000313" key="7">
    <source>
        <dbReference type="EMBL" id="KOO21817.1"/>
    </source>
</evidence>
<evidence type="ECO:0000256" key="3">
    <source>
        <dbReference type="ARBA" id="ARBA00037324"/>
    </source>
</evidence>
<dbReference type="Pfam" id="PF00023">
    <property type="entry name" value="Ank"/>
    <property type="match status" value="1"/>
</dbReference>
<dbReference type="InterPro" id="IPR011948">
    <property type="entry name" value="Dullard_phosphatase"/>
</dbReference>
<dbReference type="PROSITE" id="PS50969">
    <property type="entry name" value="FCP1"/>
    <property type="match status" value="1"/>
</dbReference>
<feature type="domain" description="FCP1 homology" evidence="6">
    <location>
        <begin position="251"/>
        <end position="410"/>
    </location>
</feature>
<name>A0A0M0J657_9EUKA</name>
<comment type="function">
    <text evidence="3">Probable phosphatase.</text>
</comment>
<dbReference type="GO" id="GO:0005634">
    <property type="term" value="C:nucleus"/>
    <property type="evidence" value="ECO:0007669"/>
    <property type="project" value="UniProtKB-ARBA"/>
</dbReference>
<keyword evidence="5" id="KW-0040">ANK repeat</keyword>
<dbReference type="InterPro" id="IPR036412">
    <property type="entry name" value="HAD-like_sf"/>
</dbReference>
<dbReference type="Gene3D" id="1.25.40.20">
    <property type="entry name" value="Ankyrin repeat-containing domain"/>
    <property type="match status" value="1"/>
</dbReference>
<evidence type="ECO:0000256" key="2">
    <source>
        <dbReference type="ARBA" id="ARBA00022912"/>
    </source>
</evidence>
<evidence type="ECO:0000256" key="5">
    <source>
        <dbReference type="PROSITE-ProRule" id="PRU00023"/>
    </source>
</evidence>
<protein>
    <submittedName>
        <fullName evidence="7">Scp1-like small phosphatase 5</fullName>
    </submittedName>
</protein>
<evidence type="ECO:0000256" key="1">
    <source>
        <dbReference type="ARBA" id="ARBA00022801"/>
    </source>
</evidence>
<feature type="repeat" description="ANK" evidence="5">
    <location>
        <begin position="116"/>
        <end position="148"/>
    </location>
</feature>
<dbReference type="SMART" id="SM00248">
    <property type="entry name" value="ANK"/>
    <property type="match status" value="3"/>
</dbReference>
<dbReference type="SMART" id="SM00577">
    <property type="entry name" value="CPDc"/>
    <property type="match status" value="1"/>
</dbReference>
<keyword evidence="2" id="KW-0904">Protein phosphatase</keyword>
<dbReference type="InterPro" id="IPR023214">
    <property type="entry name" value="HAD_sf"/>
</dbReference>
<feature type="repeat" description="ANK" evidence="5">
    <location>
        <begin position="149"/>
        <end position="171"/>
    </location>
</feature>
<evidence type="ECO:0000259" key="6">
    <source>
        <dbReference type="PROSITE" id="PS50969"/>
    </source>
</evidence>
<dbReference type="InterPro" id="IPR004274">
    <property type="entry name" value="FCP1_dom"/>
</dbReference>
<dbReference type="Pfam" id="PF03031">
    <property type="entry name" value="NIF"/>
    <property type="match status" value="1"/>
</dbReference>
<dbReference type="NCBIfam" id="TIGR02251">
    <property type="entry name" value="HIF-SF_euk"/>
    <property type="match status" value="1"/>
</dbReference>
<dbReference type="SUPFAM" id="SSF56784">
    <property type="entry name" value="HAD-like"/>
    <property type="match status" value="1"/>
</dbReference>
<dbReference type="PROSITE" id="PS50297">
    <property type="entry name" value="ANK_REP_REGION"/>
    <property type="match status" value="3"/>
</dbReference>
<dbReference type="PROSITE" id="PS50088">
    <property type="entry name" value="ANK_REPEAT"/>
    <property type="match status" value="3"/>
</dbReference>
<dbReference type="AlphaFoldDB" id="A0A0M0J657"/>
<feature type="repeat" description="ANK" evidence="5">
    <location>
        <begin position="83"/>
        <end position="115"/>
    </location>
</feature>